<feature type="compositionally biased region" description="Low complexity" evidence="1">
    <location>
        <begin position="162"/>
        <end position="177"/>
    </location>
</feature>
<dbReference type="InterPro" id="IPR050704">
    <property type="entry name" value="Peptidase_C85-like"/>
</dbReference>
<feature type="compositionally biased region" description="Polar residues" evidence="1">
    <location>
        <begin position="278"/>
        <end position="287"/>
    </location>
</feature>
<name>A0AAV9VC36_9PEZI</name>
<dbReference type="SUPFAM" id="SSF54001">
    <property type="entry name" value="Cysteine proteinases"/>
    <property type="match status" value="1"/>
</dbReference>
<protein>
    <recommendedName>
        <fullName evidence="2">OTU domain-containing protein</fullName>
    </recommendedName>
</protein>
<dbReference type="PROSITE" id="PS50802">
    <property type="entry name" value="OTU"/>
    <property type="match status" value="1"/>
</dbReference>
<accession>A0AAV9VC36</accession>
<dbReference type="PANTHER" id="PTHR12419">
    <property type="entry name" value="OTU DOMAIN CONTAINING PROTEIN"/>
    <property type="match status" value="1"/>
</dbReference>
<dbReference type="AlphaFoldDB" id="A0AAV9VC36"/>
<dbReference type="Pfam" id="PF02338">
    <property type="entry name" value="OTU"/>
    <property type="match status" value="1"/>
</dbReference>
<feature type="compositionally biased region" description="Basic and acidic residues" evidence="1">
    <location>
        <begin position="117"/>
        <end position="131"/>
    </location>
</feature>
<feature type="region of interest" description="Disordered" evidence="1">
    <location>
        <begin position="267"/>
        <end position="299"/>
    </location>
</feature>
<dbReference type="GO" id="GO:0016579">
    <property type="term" value="P:protein deubiquitination"/>
    <property type="evidence" value="ECO:0007669"/>
    <property type="project" value="TreeGrafter"/>
</dbReference>
<dbReference type="PANTHER" id="PTHR12419:SF10">
    <property type="entry name" value="DEUBIQUITINASE OTUD6B"/>
    <property type="match status" value="1"/>
</dbReference>
<gene>
    <name evidence="3" type="ORF">TWF696_000680</name>
</gene>
<dbReference type="CDD" id="cd22762">
    <property type="entry name" value="OTU_fungi_OTU2-like"/>
    <property type="match status" value="1"/>
</dbReference>
<feature type="region of interest" description="Disordered" evidence="1">
    <location>
        <begin position="103"/>
        <end position="194"/>
    </location>
</feature>
<dbReference type="InterPro" id="IPR049771">
    <property type="entry name" value="OTU2-like_OTU"/>
</dbReference>
<dbReference type="EMBL" id="JAVHNQ010000001">
    <property type="protein sequence ID" value="KAK6359525.1"/>
    <property type="molecule type" value="Genomic_DNA"/>
</dbReference>
<evidence type="ECO:0000256" key="1">
    <source>
        <dbReference type="SAM" id="MobiDB-lite"/>
    </source>
</evidence>
<dbReference type="InterPro" id="IPR038765">
    <property type="entry name" value="Papain-like_cys_pep_sf"/>
</dbReference>
<evidence type="ECO:0000259" key="2">
    <source>
        <dbReference type="PROSITE" id="PS50802"/>
    </source>
</evidence>
<reference evidence="3 4" key="1">
    <citation type="submission" date="2019-10" db="EMBL/GenBank/DDBJ databases">
        <authorList>
            <person name="Palmer J.M."/>
        </authorList>
    </citation>
    <scope>NUCLEOTIDE SEQUENCE [LARGE SCALE GENOMIC DNA]</scope>
    <source>
        <strain evidence="3 4">TWF696</strain>
    </source>
</reference>
<dbReference type="Proteomes" id="UP001375240">
    <property type="component" value="Unassembled WGS sequence"/>
</dbReference>
<dbReference type="Gene3D" id="3.90.70.80">
    <property type="match status" value="1"/>
</dbReference>
<proteinExistence type="predicted"/>
<feature type="domain" description="OTU" evidence="2">
    <location>
        <begin position="237"/>
        <end position="402"/>
    </location>
</feature>
<dbReference type="InterPro" id="IPR003323">
    <property type="entry name" value="OTU_dom"/>
</dbReference>
<comment type="caution">
    <text evidence="3">The sequence shown here is derived from an EMBL/GenBank/DDBJ whole genome shotgun (WGS) entry which is preliminary data.</text>
</comment>
<dbReference type="GO" id="GO:0004843">
    <property type="term" value="F:cysteine-type deubiquitinase activity"/>
    <property type="evidence" value="ECO:0007669"/>
    <property type="project" value="TreeGrafter"/>
</dbReference>
<evidence type="ECO:0000313" key="4">
    <source>
        <dbReference type="Proteomes" id="UP001375240"/>
    </source>
</evidence>
<evidence type="ECO:0000313" key="3">
    <source>
        <dbReference type="EMBL" id="KAK6359525.1"/>
    </source>
</evidence>
<sequence length="403" mass="44083">MASFATSCKSSPHFSPHAPTILLSSCPQNLFYPPSRILFLPNPRKHIMDDLLAAHRKQLRDLQSVITQKKKQATKKTRRGVNDECERLERDLKDKQAAELAALQQELNPSTTEGVLETDRTGQNDEPKTETTDDELASKLQDSQIHDTDATTASPTNHERLASAATTAATTPNTTTADSNIDRSGGKKPNRQKARLARRAAHIEEIAAEAEKEAANQPNLRAVEAERMNQLFKEHSLLEVPIVPDGHCLYSAFAVGLEDAGISLSPESAQAHPAAETDANTGDQQPASAPGTGKQNRRGYTFTRRAAGSYIASHADEFIPFLDEDTTVEEHVRKVTSSAEWGGQMELLALAKQYGVTVKIVQAQGVGVTAMNEEEGKKADVWLAYHRRGYGLGEHYNALRKAS</sequence>
<keyword evidence="4" id="KW-1185">Reference proteome</keyword>
<organism evidence="3 4">
    <name type="scientific">Orbilia brochopaga</name>
    <dbReference type="NCBI Taxonomy" id="3140254"/>
    <lineage>
        <taxon>Eukaryota</taxon>
        <taxon>Fungi</taxon>
        <taxon>Dikarya</taxon>
        <taxon>Ascomycota</taxon>
        <taxon>Pezizomycotina</taxon>
        <taxon>Orbiliomycetes</taxon>
        <taxon>Orbiliales</taxon>
        <taxon>Orbiliaceae</taxon>
        <taxon>Orbilia</taxon>
    </lineage>
</organism>